<dbReference type="GO" id="GO:0003677">
    <property type="term" value="F:DNA binding"/>
    <property type="evidence" value="ECO:0007669"/>
    <property type="project" value="UniProtKB-KW"/>
</dbReference>
<sequence>MGTINEIEKVLVRGYYDYSIIQYPERNKSIDIIASKINTTLRRSFILKVTSTRYSSHNKLAKDLKKMATLSGALPILIDEQVDEEVINDRDKVLVMSSSTFEKVINGEKIFLLKTRGGVFVKIDSKELKKRREEKGMSLGELAEKLGVSRISIYDYEKEDSYVSIDVAEKLVDIFGEQVLGDIINDFKVTEEKEYEPIVGRENSKGIINLLIKKLSVNGYKIVKFDFTTVDLAASKDDKKMFFCVETEDVSTSLKKFNEANKLVSKVNGELIIVAKTPKTLKTYERESFVVYTLDDIDKIDDEIN</sequence>
<dbReference type="EMBL" id="AP024597">
    <property type="protein sequence ID" value="BCU71166.1"/>
    <property type="molecule type" value="Genomic_DNA"/>
</dbReference>
<protein>
    <recommendedName>
        <fullName evidence="4">Putative HTH-type transcriptional regulatory protein KN1_24630</fullName>
    </recommendedName>
</protein>
<dbReference type="AlphaFoldDB" id="A0A8D5U9F0"/>
<accession>A0A8D5U9F0</accession>
<dbReference type="InterPro" id="IPR020886">
    <property type="entry name" value="MTH_967-like"/>
</dbReference>
<evidence type="ECO:0000256" key="1">
    <source>
        <dbReference type="ARBA" id="ARBA00023015"/>
    </source>
</evidence>
<evidence type="ECO:0000256" key="2">
    <source>
        <dbReference type="ARBA" id="ARBA00023125"/>
    </source>
</evidence>
<dbReference type="InterPro" id="IPR059051">
    <property type="entry name" value="MTH_967_PDDEXK"/>
</dbReference>
<dbReference type="SMART" id="SM00530">
    <property type="entry name" value="HTH_XRE"/>
    <property type="match status" value="1"/>
</dbReference>
<evidence type="ECO:0000313" key="7">
    <source>
        <dbReference type="Proteomes" id="UP000825123"/>
    </source>
</evidence>
<organism evidence="6 7">
    <name type="scientific">Stygiolobus caldivivus</name>
    <dbReference type="NCBI Taxonomy" id="2824673"/>
    <lineage>
        <taxon>Archaea</taxon>
        <taxon>Thermoproteota</taxon>
        <taxon>Thermoprotei</taxon>
        <taxon>Sulfolobales</taxon>
        <taxon>Sulfolobaceae</taxon>
        <taxon>Stygiolobus</taxon>
    </lineage>
</organism>
<proteinExistence type="inferred from homology"/>
<dbReference type="Proteomes" id="UP000825123">
    <property type="component" value="Chromosome"/>
</dbReference>
<dbReference type="InterPro" id="IPR010982">
    <property type="entry name" value="Lambda_DNA-bd_dom_sf"/>
</dbReference>
<dbReference type="InterPro" id="IPR001387">
    <property type="entry name" value="Cro/C1-type_HTH"/>
</dbReference>
<dbReference type="RefSeq" id="WP_221287907.1">
    <property type="nucleotide sequence ID" value="NZ_AP024597.1"/>
</dbReference>
<dbReference type="CDD" id="cd00093">
    <property type="entry name" value="HTH_XRE"/>
    <property type="match status" value="1"/>
</dbReference>
<dbReference type="Gene3D" id="1.10.260.40">
    <property type="entry name" value="lambda repressor-like DNA-binding domains"/>
    <property type="match status" value="1"/>
</dbReference>
<dbReference type="SUPFAM" id="SSF47413">
    <property type="entry name" value="lambda repressor-like DNA-binding domains"/>
    <property type="match status" value="1"/>
</dbReference>
<dbReference type="Pfam" id="PF26553">
    <property type="entry name" value="PDDEXK_19"/>
    <property type="match status" value="1"/>
</dbReference>
<dbReference type="PROSITE" id="PS50943">
    <property type="entry name" value="HTH_CROC1"/>
    <property type="match status" value="1"/>
</dbReference>
<evidence type="ECO:0000259" key="5">
    <source>
        <dbReference type="PROSITE" id="PS50943"/>
    </source>
</evidence>
<dbReference type="PANTHER" id="PTHR46558">
    <property type="entry name" value="TRACRIPTIONAL REGULATORY PROTEIN-RELATED-RELATED"/>
    <property type="match status" value="1"/>
</dbReference>
<reference evidence="6 7" key="1">
    <citation type="submission" date="2021-04" db="EMBL/GenBank/DDBJ databases">
        <title>Complete genome sequence of Stygiolobus sp. KN-1.</title>
        <authorList>
            <person name="Nakamura K."/>
            <person name="Sakai H."/>
            <person name="Kurosawa N."/>
        </authorList>
    </citation>
    <scope>NUCLEOTIDE SEQUENCE [LARGE SCALE GENOMIC DNA]</scope>
    <source>
        <strain evidence="6 7">KN-1</strain>
    </source>
</reference>
<dbReference type="GO" id="GO:0003700">
    <property type="term" value="F:DNA-binding transcription factor activity"/>
    <property type="evidence" value="ECO:0007669"/>
    <property type="project" value="UniProtKB-UniRule"/>
</dbReference>
<evidence type="ECO:0000256" key="3">
    <source>
        <dbReference type="ARBA" id="ARBA00023163"/>
    </source>
</evidence>
<evidence type="ECO:0000256" key="4">
    <source>
        <dbReference type="HAMAP-Rule" id="MF_00584"/>
    </source>
</evidence>
<dbReference type="HAMAP" id="MF_00584">
    <property type="entry name" value="HTH_type_cro_C1"/>
    <property type="match status" value="1"/>
</dbReference>
<evidence type="ECO:0000313" key="6">
    <source>
        <dbReference type="EMBL" id="BCU71166.1"/>
    </source>
</evidence>
<keyword evidence="7" id="KW-1185">Reference proteome</keyword>
<gene>
    <name evidence="6" type="ORF">KN1_24630</name>
</gene>
<dbReference type="KEGG" id="csty:KN1_24630"/>
<keyword evidence="3 4" id="KW-0804">Transcription</keyword>
<dbReference type="PANTHER" id="PTHR46558:SF4">
    <property type="entry name" value="DNA-BIDING PHAGE PROTEIN"/>
    <property type="match status" value="1"/>
</dbReference>
<feature type="domain" description="HTH cro/C1-type" evidence="5">
    <location>
        <begin position="128"/>
        <end position="183"/>
    </location>
</feature>
<dbReference type="Pfam" id="PF01381">
    <property type="entry name" value="HTH_3"/>
    <property type="match status" value="1"/>
</dbReference>
<keyword evidence="2 4" id="KW-0238">DNA-binding</keyword>
<dbReference type="GeneID" id="66164188"/>
<name>A0A8D5U9F0_9CREN</name>
<keyword evidence="1 4" id="KW-0805">Transcription regulation</keyword>